<dbReference type="AlphaFoldDB" id="A0A6I4LTF9"/>
<organism evidence="2 3">
    <name type="scientific">Sphingorhabdus profundilacus</name>
    <dbReference type="NCBI Taxonomy" id="2509718"/>
    <lineage>
        <taxon>Bacteria</taxon>
        <taxon>Pseudomonadati</taxon>
        <taxon>Pseudomonadota</taxon>
        <taxon>Alphaproteobacteria</taxon>
        <taxon>Sphingomonadales</taxon>
        <taxon>Sphingomonadaceae</taxon>
        <taxon>Sphingorhabdus</taxon>
    </lineage>
</organism>
<dbReference type="EMBL" id="SDWJ01000001">
    <property type="protein sequence ID" value="MVZ96129.1"/>
    <property type="molecule type" value="Genomic_DNA"/>
</dbReference>
<keyword evidence="1" id="KW-0472">Membrane</keyword>
<feature type="transmembrane region" description="Helical" evidence="1">
    <location>
        <begin position="45"/>
        <end position="69"/>
    </location>
</feature>
<comment type="caution">
    <text evidence="2">The sequence shown here is derived from an EMBL/GenBank/DDBJ whole genome shotgun (WGS) entry which is preliminary data.</text>
</comment>
<gene>
    <name evidence="2" type="ORF">EUU23_00240</name>
</gene>
<keyword evidence="3" id="KW-1185">Reference proteome</keyword>
<evidence type="ECO:0000313" key="3">
    <source>
        <dbReference type="Proteomes" id="UP000471147"/>
    </source>
</evidence>
<feature type="transmembrane region" description="Helical" evidence="1">
    <location>
        <begin position="6"/>
        <end position="24"/>
    </location>
</feature>
<name>A0A6I4LTF9_9SPHN</name>
<evidence type="ECO:0000313" key="2">
    <source>
        <dbReference type="EMBL" id="MVZ96129.1"/>
    </source>
</evidence>
<dbReference type="RefSeq" id="WP_160352149.1">
    <property type="nucleotide sequence ID" value="NZ_SDWJ01000001.1"/>
</dbReference>
<proteinExistence type="predicted"/>
<reference evidence="2 3" key="1">
    <citation type="submission" date="2019-01" db="EMBL/GenBank/DDBJ databases">
        <title>Sphingorhabdus lacus sp.nov., isolated from an oligotrophic freshwater lake.</title>
        <authorList>
            <person name="Park M."/>
        </authorList>
    </citation>
    <scope>NUCLEOTIDE SEQUENCE [LARGE SCALE GENOMIC DNA]</scope>
    <source>
        <strain evidence="2 3">IMCC26285</strain>
    </source>
</reference>
<keyword evidence="1" id="KW-1133">Transmembrane helix</keyword>
<protein>
    <recommendedName>
        <fullName evidence="4">DUF423 domain-containing protein</fullName>
    </recommendedName>
</protein>
<dbReference type="OrthoDB" id="2666246at2"/>
<dbReference type="Proteomes" id="UP000471147">
    <property type="component" value="Unassembled WGS sequence"/>
</dbReference>
<feature type="transmembrane region" description="Helical" evidence="1">
    <location>
        <begin position="75"/>
        <end position="94"/>
    </location>
</feature>
<accession>A0A6I4LTF9</accession>
<evidence type="ECO:0000256" key="1">
    <source>
        <dbReference type="SAM" id="Phobius"/>
    </source>
</evidence>
<keyword evidence="1" id="KW-0812">Transmembrane</keyword>
<evidence type="ECO:0008006" key="4">
    <source>
        <dbReference type="Google" id="ProtNLM"/>
    </source>
</evidence>
<sequence>MDHFLMQAGGAVGAATGVIHGYLGEKKLFALAKIEPPYARQMARLGWQCGAVAWVAMGVLLVFAAGFQSPDARRAVIAASVIVYLTGAVGNAMATKGRHFGWAILALTIGLVQTGW</sequence>